<evidence type="ECO:0000313" key="2">
    <source>
        <dbReference type="Proteomes" id="UP000199608"/>
    </source>
</evidence>
<organism evidence="1 2">
    <name type="scientific">Desulfobacula phenolica</name>
    <dbReference type="NCBI Taxonomy" id="90732"/>
    <lineage>
        <taxon>Bacteria</taxon>
        <taxon>Pseudomonadati</taxon>
        <taxon>Thermodesulfobacteriota</taxon>
        <taxon>Desulfobacteria</taxon>
        <taxon>Desulfobacterales</taxon>
        <taxon>Desulfobacteraceae</taxon>
        <taxon>Desulfobacula</taxon>
    </lineage>
</organism>
<gene>
    <name evidence="1" type="ORF">SAMN04487931_106176</name>
</gene>
<dbReference type="Proteomes" id="UP000199608">
    <property type="component" value="Unassembled WGS sequence"/>
</dbReference>
<protein>
    <submittedName>
        <fullName evidence="1">Uncharacterized protein</fullName>
    </submittedName>
</protein>
<dbReference type="EMBL" id="FNLL01000006">
    <property type="protein sequence ID" value="SDU29730.1"/>
    <property type="molecule type" value="Genomic_DNA"/>
</dbReference>
<evidence type="ECO:0000313" key="1">
    <source>
        <dbReference type="EMBL" id="SDU29730.1"/>
    </source>
</evidence>
<sequence length="49" mass="5993">MSDRPKEAKRKHTQFLETPYRRMVQIRIIPECLLSIKWFKTQPAHLLEK</sequence>
<accession>A0A1H2HCZ0</accession>
<proteinExistence type="predicted"/>
<dbReference type="AlphaFoldDB" id="A0A1H2HCZ0"/>
<reference evidence="2" key="1">
    <citation type="submission" date="2016-10" db="EMBL/GenBank/DDBJ databases">
        <authorList>
            <person name="Varghese N."/>
            <person name="Submissions S."/>
        </authorList>
    </citation>
    <scope>NUCLEOTIDE SEQUENCE [LARGE SCALE GENOMIC DNA]</scope>
    <source>
        <strain evidence="2">DSM 3384</strain>
    </source>
</reference>
<name>A0A1H2HCZ0_9BACT</name>
<keyword evidence="2" id="KW-1185">Reference proteome</keyword>